<gene>
    <name evidence="2" type="ORF">I4641_13025</name>
</gene>
<feature type="chain" id="PRO_5036779510" description="Secreted protein" evidence="1">
    <location>
        <begin position="28"/>
        <end position="136"/>
    </location>
</feature>
<keyword evidence="3" id="KW-1185">Reference proteome</keyword>
<evidence type="ECO:0000313" key="2">
    <source>
        <dbReference type="EMBL" id="MCC0177901.1"/>
    </source>
</evidence>
<dbReference type="Proteomes" id="UP000729733">
    <property type="component" value="Unassembled WGS sequence"/>
</dbReference>
<dbReference type="EMBL" id="JADWDC010000031">
    <property type="protein sequence ID" value="MCC0177901.1"/>
    <property type="molecule type" value="Genomic_DNA"/>
</dbReference>
<reference evidence="2" key="1">
    <citation type="journal article" date="2021" name="Antonie Van Leeuwenhoek">
        <title>Draft genome and description of Waterburya agarophytonicola gen. nov. sp. nov. (Pleurocapsales, Cyanobacteria): a seaweed symbiont.</title>
        <authorList>
            <person name="Bonthond G."/>
            <person name="Shalygin S."/>
            <person name="Bayer T."/>
            <person name="Weinberger F."/>
        </authorList>
    </citation>
    <scope>NUCLEOTIDE SEQUENCE</scope>
    <source>
        <strain evidence="2">KI4</strain>
    </source>
</reference>
<protein>
    <recommendedName>
        <fullName evidence="4">Secreted protein</fullName>
    </recommendedName>
</protein>
<evidence type="ECO:0000313" key="3">
    <source>
        <dbReference type="Proteomes" id="UP000729733"/>
    </source>
</evidence>
<evidence type="ECO:0000256" key="1">
    <source>
        <dbReference type="SAM" id="SignalP"/>
    </source>
</evidence>
<dbReference type="AlphaFoldDB" id="A0A964BTD1"/>
<organism evidence="2 3">
    <name type="scientific">Waterburya agarophytonicola KI4</name>
    <dbReference type="NCBI Taxonomy" id="2874699"/>
    <lineage>
        <taxon>Bacteria</taxon>
        <taxon>Bacillati</taxon>
        <taxon>Cyanobacteriota</taxon>
        <taxon>Cyanophyceae</taxon>
        <taxon>Pleurocapsales</taxon>
        <taxon>Hyellaceae</taxon>
        <taxon>Waterburya</taxon>
        <taxon>Waterburya agarophytonicola</taxon>
    </lineage>
</organism>
<dbReference type="RefSeq" id="WP_229640968.1">
    <property type="nucleotide sequence ID" value="NZ_JADWDC010000031.1"/>
</dbReference>
<name>A0A964BTD1_9CYAN</name>
<evidence type="ECO:0008006" key="4">
    <source>
        <dbReference type="Google" id="ProtNLM"/>
    </source>
</evidence>
<feature type="signal peptide" evidence="1">
    <location>
        <begin position="1"/>
        <end position="27"/>
    </location>
</feature>
<accession>A0A964BTD1</accession>
<keyword evidence="1" id="KW-0732">Signal</keyword>
<sequence length="136" mass="15244">MNLIKKNWIYCLCLAFFCLWGISPVNAGVLSNKDLTVSVGNQQSWTGRNGTGNLSYYGCDRQCQCIYLTGGKITCRNGVCQTVWQNKDYSYVLSSPITNPRTYPETPTTLTIYSESGVISEAELYPKPFDNLDSRN</sequence>
<comment type="caution">
    <text evidence="2">The sequence shown here is derived from an EMBL/GenBank/DDBJ whole genome shotgun (WGS) entry which is preliminary data.</text>
</comment>
<proteinExistence type="predicted"/>